<keyword evidence="1" id="KW-0472">Membrane</keyword>
<evidence type="ECO:0008006" key="4">
    <source>
        <dbReference type="Google" id="ProtNLM"/>
    </source>
</evidence>
<dbReference type="PANTHER" id="PTHR32251:SF17">
    <property type="entry name" value="STEROID 5-ALPHA REDUCTASE C-TERMINAL DOMAIN-CONTAINING PROTEIN"/>
    <property type="match status" value="1"/>
</dbReference>
<dbReference type="PROSITE" id="PS50244">
    <property type="entry name" value="S5A_REDUCTASE"/>
    <property type="match status" value="1"/>
</dbReference>
<dbReference type="PANTHER" id="PTHR32251">
    <property type="entry name" value="3-OXO-5-ALPHA-STEROID 4-DEHYDROGENASE"/>
    <property type="match status" value="1"/>
</dbReference>
<feature type="transmembrane region" description="Helical" evidence="1">
    <location>
        <begin position="141"/>
        <end position="159"/>
    </location>
</feature>
<reference evidence="2" key="2">
    <citation type="journal article" date="2021" name="Genome Biol. Evol.">
        <title>Developing a high-quality reference genome for a parasitic bivalve with doubly uniparental inheritance (Bivalvia: Unionida).</title>
        <authorList>
            <person name="Smith C.H."/>
        </authorList>
    </citation>
    <scope>NUCLEOTIDE SEQUENCE</scope>
    <source>
        <strain evidence="2">CHS0354</strain>
        <tissue evidence="2">Mantle</tissue>
    </source>
</reference>
<reference evidence="2" key="1">
    <citation type="journal article" date="2021" name="Genome Biol. Evol.">
        <title>A High-Quality Reference Genome for a Parasitic Bivalve with Doubly Uniparental Inheritance (Bivalvia: Unionida).</title>
        <authorList>
            <person name="Smith C.H."/>
        </authorList>
    </citation>
    <scope>NUCLEOTIDE SEQUENCE</scope>
    <source>
        <strain evidence="2">CHS0354</strain>
    </source>
</reference>
<name>A0AAE0SAA1_9BIVA</name>
<feature type="transmembrane region" description="Helical" evidence="1">
    <location>
        <begin position="188"/>
        <end position="206"/>
    </location>
</feature>
<dbReference type="Gene3D" id="1.20.120.1630">
    <property type="match status" value="1"/>
</dbReference>
<feature type="transmembrane region" description="Helical" evidence="1">
    <location>
        <begin position="212"/>
        <end position="234"/>
    </location>
</feature>
<gene>
    <name evidence="2" type="ORF">CHS0354_012224</name>
</gene>
<proteinExistence type="predicted"/>
<keyword evidence="3" id="KW-1185">Reference proteome</keyword>
<accession>A0AAE0SAA1</accession>
<feature type="transmembrane region" description="Helical" evidence="1">
    <location>
        <begin position="12"/>
        <end position="33"/>
    </location>
</feature>
<dbReference type="GO" id="GO:0016020">
    <property type="term" value="C:membrane"/>
    <property type="evidence" value="ECO:0007669"/>
    <property type="project" value="TreeGrafter"/>
</dbReference>
<dbReference type="EMBL" id="JAEAOA010000745">
    <property type="protein sequence ID" value="KAK3588159.1"/>
    <property type="molecule type" value="Genomic_DNA"/>
</dbReference>
<dbReference type="InterPro" id="IPR010721">
    <property type="entry name" value="UstE-like"/>
</dbReference>
<dbReference type="Proteomes" id="UP001195483">
    <property type="component" value="Unassembled WGS sequence"/>
</dbReference>
<evidence type="ECO:0000256" key="1">
    <source>
        <dbReference type="SAM" id="Phobius"/>
    </source>
</evidence>
<keyword evidence="1" id="KW-0812">Transmembrane</keyword>
<dbReference type="Pfam" id="PF06966">
    <property type="entry name" value="DUF1295"/>
    <property type="match status" value="1"/>
</dbReference>
<reference evidence="2" key="3">
    <citation type="submission" date="2023-05" db="EMBL/GenBank/DDBJ databases">
        <authorList>
            <person name="Smith C.H."/>
        </authorList>
    </citation>
    <scope>NUCLEOTIDE SEQUENCE</scope>
    <source>
        <strain evidence="2">CHS0354</strain>
        <tissue evidence="2">Mantle</tissue>
    </source>
</reference>
<organism evidence="2 3">
    <name type="scientific">Potamilus streckersoni</name>
    <dbReference type="NCBI Taxonomy" id="2493646"/>
    <lineage>
        <taxon>Eukaryota</taxon>
        <taxon>Metazoa</taxon>
        <taxon>Spiralia</taxon>
        <taxon>Lophotrochozoa</taxon>
        <taxon>Mollusca</taxon>
        <taxon>Bivalvia</taxon>
        <taxon>Autobranchia</taxon>
        <taxon>Heteroconchia</taxon>
        <taxon>Palaeoheterodonta</taxon>
        <taxon>Unionida</taxon>
        <taxon>Unionoidea</taxon>
        <taxon>Unionidae</taxon>
        <taxon>Ambleminae</taxon>
        <taxon>Lampsilini</taxon>
        <taxon>Potamilus</taxon>
    </lineage>
</organism>
<evidence type="ECO:0000313" key="3">
    <source>
        <dbReference type="Proteomes" id="UP001195483"/>
    </source>
</evidence>
<protein>
    <recommendedName>
        <fullName evidence="4">Steroid 5-alpha reductase C-terminal domain-containing protein</fullName>
    </recommendedName>
</protein>
<comment type="caution">
    <text evidence="2">The sequence shown here is derived from an EMBL/GenBank/DDBJ whole genome shotgun (WGS) entry which is preliminary data.</text>
</comment>
<feature type="transmembrane region" description="Helical" evidence="1">
    <location>
        <begin position="38"/>
        <end position="55"/>
    </location>
</feature>
<dbReference type="AlphaFoldDB" id="A0AAE0SAA1"/>
<keyword evidence="1" id="KW-1133">Transmembrane helix</keyword>
<feature type="transmembrane region" description="Helical" evidence="1">
    <location>
        <begin position="106"/>
        <end position="126"/>
    </location>
</feature>
<evidence type="ECO:0000313" key="2">
    <source>
        <dbReference type="EMBL" id="KAK3588159.1"/>
    </source>
</evidence>
<sequence length="263" mass="30329">MQILYFIMGNTFGKAVAIDFGIQWACWIVASLFKTEKFYDLAGSGTFFLLAYQTLRWGGTYFLRQKIQTGLVMTWAARLGIFLFTRVLKSGQDSRFNKVRGNPAMFWIYWTIQGVWIFLTLLPTIMLNDKKEDKPLTARDYVGWGVWVIGFLFEVIADYQKSVFKSDLTNKGKFIQTGLWSISRHPNYFGEILMWIGLFISATSIMSQPKEYATVISPIFVILLLTKVSGIPILEAQGMKRYGNNPQYLEYCKNTAKLLPFIW</sequence>
<feature type="transmembrane region" description="Helical" evidence="1">
    <location>
        <begin position="67"/>
        <end position="85"/>
    </location>
</feature>